<dbReference type="InterPro" id="IPR035906">
    <property type="entry name" value="MetI-like_sf"/>
</dbReference>
<feature type="transmembrane region" description="Helical" evidence="7">
    <location>
        <begin position="298"/>
        <end position="318"/>
    </location>
</feature>
<keyword evidence="2 7" id="KW-0813">Transport</keyword>
<evidence type="ECO:0000256" key="6">
    <source>
        <dbReference type="ARBA" id="ARBA00023136"/>
    </source>
</evidence>
<dbReference type="Pfam" id="PF00528">
    <property type="entry name" value="BPD_transp_1"/>
    <property type="match status" value="1"/>
</dbReference>
<dbReference type="AlphaFoldDB" id="A0A6J4I7Y6"/>
<feature type="transmembrane region" description="Helical" evidence="7">
    <location>
        <begin position="104"/>
        <end position="130"/>
    </location>
</feature>
<keyword evidence="3" id="KW-1003">Cell membrane</keyword>
<sequence length="331" mass="36088">MAATLSPATTDFTATTRKSERQWQMIVRRFRRHRMAMVSLGVLVVIFTASLLAPVIAPYPRDAIVLGRTFMAPGSTDAKGGLHILGTDHLGRDYFTRLLYAARVSLLVAVTVQTIAATIGITLGLLAGYFGGWVDVAIMRTVEFVSTFPALTILLIIATILLRNEDLITLPDFVTRSLSALMSVSPREAKQVALIIFTLALLGWTGEARLMRGQVLAVREQPYVESARALGSSNLRIVARHVFPNAYPPLIVSYTLGLNGALVTESALSFLGFGIQDPTPTWGNMLAFANSYMFNHPWMPLVPGLPILLVSLAINYVGDGMRDALDPKMRA</sequence>
<gene>
    <name evidence="9" type="ORF">AVDCRST_MAG26-1622</name>
</gene>
<proteinExistence type="inferred from homology"/>
<keyword evidence="6 7" id="KW-0472">Membrane</keyword>
<evidence type="ECO:0000256" key="7">
    <source>
        <dbReference type="RuleBase" id="RU363032"/>
    </source>
</evidence>
<dbReference type="SUPFAM" id="SSF161098">
    <property type="entry name" value="MetI-like"/>
    <property type="match status" value="1"/>
</dbReference>
<dbReference type="InterPro" id="IPR000515">
    <property type="entry name" value="MetI-like"/>
</dbReference>
<keyword evidence="4 7" id="KW-0812">Transmembrane</keyword>
<dbReference type="InterPro" id="IPR050366">
    <property type="entry name" value="BP-dependent_transpt_permease"/>
</dbReference>
<evidence type="ECO:0000256" key="2">
    <source>
        <dbReference type="ARBA" id="ARBA00022448"/>
    </source>
</evidence>
<dbReference type="GO" id="GO:0055085">
    <property type="term" value="P:transmembrane transport"/>
    <property type="evidence" value="ECO:0007669"/>
    <property type="project" value="InterPro"/>
</dbReference>
<organism evidence="9">
    <name type="scientific">uncultured Chloroflexia bacterium</name>
    <dbReference type="NCBI Taxonomy" id="1672391"/>
    <lineage>
        <taxon>Bacteria</taxon>
        <taxon>Bacillati</taxon>
        <taxon>Chloroflexota</taxon>
        <taxon>Chloroflexia</taxon>
        <taxon>environmental samples</taxon>
    </lineage>
</organism>
<dbReference type="CDD" id="cd06261">
    <property type="entry name" value="TM_PBP2"/>
    <property type="match status" value="1"/>
</dbReference>
<dbReference type="GO" id="GO:0005886">
    <property type="term" value="C:plasma membrane"/>
    <property type="evidence" value="ECO:0007669"/>
    <property type="project" value="UniProtKB-SubCell"/>
</dbReference>
<evidence type="ECO:0000256" key="3">
    <source>
        <dbReference type="ARBA" id="ARBA00022475"/>
    </source>
</evidence>
<feature type="transmembrane region" description="Helical" evidence="7">
    <location>
        <begin position="192"/>
        <end position="210"/>
    </location>
</feature>
<dbReference type="PROSITE" id="PS50928">
    <property type="entry name" value="ABC_TM1"/>
    <property type="match status" value="1"/>
</dbReference>
<evidence type="ECO:0000313" key="9">
    <source>
        <dbReference type="EMBL" id="CAA9245054.1"/>
    </source>
</evidence>
<evidence type="ECO:0000256" key="5">
    <source>
        <dbReference type="ARBA" id="ARBA00022989"/>
    </source>
</evidence>
<protein>
    <submittedName>
        <fullName evidence="9">Oligopeptide transport system permease protein OppC</fullName>
    </submittedName>
</protein>
<dbReference type="Gene3D" id="1.10.3720.10">
    <property type="entry name" value="MetI-like"/>
    <property type="match status" value="1"/>
</dbReference>
<evidence type="ECO:0000256" key="1">
    <source>
        <dbReference type="ARBA" id="ARBA00004651"/>
    </source>
</evidence>
<comment type="similarity">
    <text evidence="7">Belongs to the binding-protein-dependent transport system permease family.</text>
</comment>
<keyword evidence="5 7" id="KW-1133">Transmembrane helix</keyword>
<dbReference type="PANTHER" id="PTHR43386:SF23">
    <property type="entry name" value="ABC TRANSPORTER"/>
    <property type="match status" value="1"/>
</dbReference>
<evidence type="ECO:0000256" key="4">
    <source>
        <dbReference type="ARBA" id="ARBA00022692"/>
    </source>
</evidence>
<feature type="transmembrane region" description="Helical" evidence="7">
    <location>
        <begin position="35"/>
        <end position="57"/>
    </location>
</feature>
<dbReference type="Pfam" id="PF12911">
    <property type="entry name" value="OppC_N"/>
    <property type="match status" value="1"/>
</dbReference>
<feature type="domain" description="ABC transmembrane type-1" evidence="8">
    <location>
        <begin position="102"/>
        <end position="318"/>
    </location>
</feature>
<evidence type="ECO:0000259" key="8">
    <source>
        <dbReference type="PROSITE" id="PS50928"/>
    </source>
</evidence>
<accession>A0A6J4I7Y6</accession>
<feature type="transmembrane region" description="Helical" evidence="7">
    <location>
        <begin position="142"/>
        <end position="162"/>
    </location>
</feature>
<dbReference type="InterPro" id="IPR025966">
    <property type="entry name" value="OppC_N"/>
</dbReference>
<comment type="subcellular location">
    <subcellularLocation>
        <location evidence="1 7">Cell membrane</location>
        <topology evidence="1 7">Multi-pass membrane protein</topology>
    </subcellularLocation>
</comment>
<dbReference type="EMBL" id="CADCTK010000373">
    <property type="protein sequence ID" value="CAA9245054.1"/>
    <property type="molecule type" value="Genomic_DNA"/>
</dbReference>
<name>A0A6J4I7Y6_9CHLR</name>
<reference evidence="9" key="1">
    <citation type="submission" date="2020-02" db="EMBL/GenBank/DDBJ databases">
        <authorList>
            <person name="Meier V. D."/>
        </authorList>
    </citation>
    <scope>NUCLEOTIDE SEQUENCE</scope>
    <source>
        <strain evidence="9">AVDCRST_MAG26</strain>
    </source>
</reference>
<dbReference type="PANTHER" id="PTHR43386">
    <property type="entry name" value="OLIGOPEPTIDE TRANSPORT SYSTEM PERMEASE PROTEIN APPC"/>
    <property type="match status" value="1"/>
</dbReference>